<dbReference type="Proteomes" id="UP000012045">
    <property type="component" value="Unassembled WGS sequence"/>
</dbReference>
<dbReference type="PANTHER" id="PTHR42715">
    <property type="entry name" value="BETA-GLUCOSIDASE"/>
    <property type="match status" value="1"/>
</dbReference>
<feature type="compositionally biased region" description="Acidic residues" evidence="14">
    <location>
        <begin position="837"/>
        <end position="852"/>
    </location>
</feature>
<accession>M7UMK2</accession>
<evidence type="ECO:0000256" key="10">
    <source>
        <dbReference type="ARBA" id="ARBA00023180"/>
    </source>
</evidence>
<evidence type="ECO:0000256" key="11">
    <source>
        <dbReference type="ARBA" id="ARBA00023277"/>
    </source>
</evidence>
<evidence type="ECO:0000256" key="15">
    <source>
        <dbReference type="SAM" id="Phobius"/>
    </source>
</evidence>
<dbReference type="SUPFAM" id="SSF51445">
    <property type="entry name" value="(Trans)glycosidases"/>
    <property type="match status" value="1"/>
</dbReference>
<evidence type="ECO:0000256" key="1">
    <source>
        <dbReference type="ARBA" id="ARBA00000448"/>
    </source>
</evidence>
<keyword evidence="13" id="KW-0624">Polysaccharide degradation</keyword>
<name>M7UMK2_BOTF1</name>
<evidence type="ECO:0000256" key="12">
    <source>
        <dbReference type="ARBA" id="ARBA00023295"/>
    </source>
</evidence>
<dbReference type="GO" id="GO:0030248">
    <property type="term" value="F:cellulose binding"/>
    <property type="evidence" value="ECO:0007669"/>
    <property type="project" value="InterPro"/>
</dbReference>
<dbReference type="Gene3D" id="3.20.20.300">
    <property type="entry name" value="Glycoside hydrolase, family 3, N-terminal domain"/>
    <property type="match status" value="1"/>
</dbReference>
<dbReference type="InterPro" id="IPR001764">
    <property type="entry name" value="Glyco_hydro_3_N"/>
</dbReference>
<dbReference type="InterPro" id="IPR017853">
    <property type="entry name" value="GH"/>
</dbReference>
<dbReference type="Gene3D" id="3.40.50.1700">
    <property type="entry name" value="Glycoside hydrolase family 3 C-terminal domain"/>
    <property type="match status" value="1"/>
</dbReference>
<keyword evidence="15" id="KW-1133">Transmembrane helix</keyword>
<comment type="pathway">
    <text evidence="3">Glycan metabolism; cellulose degradation.</text>
</comment>
<dbReference type="InterPro" id="IPR036881">
    <property type="entry name" value="Glyco_hydro_3_C_sf"/>
</dbReference>
<keyword evidence="15" id="KW-0812">Transmembrane</keyword>
<dbReference type="PANTHER" id="PTHR42715:SF28">
    <property type="entry name" value="BETA-GLUCOSIDASE L-RELATED"/>
    <property type="match status" value="1"/>
</dbReference>
<dbReference type="Pfam" id="PF00933">
    <property type="entry name" value="Glyco_hydro_3"/>
    <property type="match status" value="1"/>
</dbReference>
<keyword evidence="10" id="KW-0325">Glycoprotein</keyword>
<dbReference type="EC" id="3.2.1.21" evidence="5"/>
<keyword evidence="15" id="KW-0472">Membrane</keyword>
<dbReference type="PRINTS" id="PR00133">
    <property type="entry name" value="GLHYDRLASE3"/>
</dbReference>
<organism evidence="18 19">
    <name type="scientific">Botryotinia fuckeliana (strain BcDW1)</name>
    <name type="common">Noble rot fungus</name>
    <name type="synonym">Botrytis cinerea</name>
    <dbReference type="NCBI Taxonomy" id="1290391"/>
    <lineage>
        <taxon>Eukaryota</taxon>
        <taxon>Fungi</taxon>
        <taxon>Dikarya</taxon>
        <taxon>Ascomycota</taxon>
        <taxon>Pezizomycotina</taxon>
        <taxon>Leotiomycetes</taxon>
        <taxon>Helotiales</taxon>
        <taxon>Sclerotiniaceae</taxon>
        <taxon>Botrytis</taxon>
    </lineage>
</organism>
<dbReference type="FunFam" id="3.40.50.1700:FF:000003">
    <property type="entry name" value="Probable beta-glucosidase"/>
    <property type="match status" value="1"/>
</dbReference>
<feature type="signal peptide" evidence="16">
    <location>
        <begin position="1"/>
        <end position="17"/>
    </location>
</feature>
<evidence type="ECO:0000256" key="2">
    <source>
        <dbReference type="ARBA" id="ARBA00004613"/>
    </source>
</evidence>
<dbReference type="InterPro" id="IPR050288">
    <property type="entry name" value="Cellulose_deg_GH3"/>
</dbReference>
<dbReference type="InterPro" id="IPR002772">
    <property type="entry name" value="Glyco_hydro_3_C"/>
</dbReference>
<dbReference type="HOGENOM" id="CLU_004542_2_3_1"/>
<keyword evidence="8 18" id="KW-0378">Hydrolase</keyword>
<dbReference type="GO" id="GO:0008422">
    <property type="term" value="F:beta-glucosidase activity"/>
    <property type="evidence" value="ECO:0007669"/>
    <property type="project" value="UniProtKB-EC"/>
</dbReference>
<gene>
    <name evidence="18" type="ORF">BcDW1_3230</name>
</gene>
<protein>
    <recommendedName>
        <fullName evidence="5">beta-glucosidase</fullName>
        <ecNumber evidence="5">3.2.1.21</ecNumber>
    </recommendedName>
</protein>
<evidence type="ECO:0000256" key="3">
    <source>
        <dbReference type="ARBA" id="ARBA00004987"/>
    </source>
</evidence>
<evidence type="ECO:0000256" key="14">
    <source>
        <dbReference type="SAM" id="MobiDB-lite"/>
    </source>
</evidence>
<evidence type="ECO:0000256" key="5">
    <source>
        <dbReference type="ARBA" id="ARBA00012744"/>
    </source>
</evidence>
<keyword evidence="6" id="KW-0964">Secreted</keyword>
<sequence length="893" mass="94083">MYFSSFVLLALSTPIHAAAGDGDWNAAYTKAKTTLAKLTNANKVTLVTGVGWEKGPCVGNTAAIPSIGWPAFCLQDGPLGVRYAQKVTAFPAGITTGSTWDTELMYARGNALGAEAKALGVHNQLGPVAGPLGKIPVAGRNWEGFSNDPYLSGVAMANTVEGMQAAGVQACAKHYLGNEQEFNRGTMSSNIVDRVNHELYLWPFAEAVKANVASVMCSYNRFNSTYACENQALLTGLLKNELDFQGYVVSDWAAQKTTTGSANAGMDMAMPGDNFGDNNFIWGTNLLNAVTAGTVPQTRLDDMATRILAAWYFLAQDTNYPAVTGWTSWNGGVGGPNVSSTHNTVARAIARDGIVLLKNTNNALPLKKPVSLALIGQDAIVNPAGANACIDRGCDVGTLAMGWGSGTADFPYLVAPYDALKVKAAADGTTLTLSNTDSTSTGASVASAAATAIVFINSDAGEEYITVEGAKGDRINLDPWHSGNALVAAVAAVNKNTIVVIHSVGPLILESILALPNVIAIVWAGLPGQESGNALVDILYGSVSPSGKLPYTIAKTQADYGTAIASGDDSYAEGLFIDYRHFDQSSIVPRYEFGFGLSYTTFSYSNLVLSSISTTPGNSGILPGGKANLYDSIATVSVSVTNNGTIPGAEVAQLYIGFPNSIPNTPPKQLRGFKKVNLAAGVANSITFSLRRKDLSYWDTTTQSWILPSGTFNVYVGSSSRDIRLSGTFLSSGAGSGSPSSTSSSSISSSTMTSLSSTSLTTSISVPTLTTKTSTTSIASATTSATGALQTLYGQCGGNGYTGPTVNVYLDDGWKFGVKGEKEKRKRKRKRGWNGDGDGDGDGEDDEDEDEDEDEDKYIFTLLFFFSESTYIIIIIIIIIIIPFFPHTLYIIP</sequence>
<comment type="similarity">
    <text evidence="4">Belongs to the glycosyl hydrolase 3 family.</text>
</comment>
<dbReference type="Pfam" id="PF01915">
    <property type="entry name" value="Glyco_hydro_3_C"/>
    <property type="match status" value="1"/>
</dbReference>
<feature type="region of interest" description="Disordered" evidence="14">
    <location>
        <begin position="825"/>
        <end position="852"/>
    </location>
</feature>
<feature type="chain" id="PRO_5004086481" description="beta-glucosidase" evidence="16">
    <location>
        <begin position="18"/>
        <end position="893"/>
    </location>
</feature>
<dbReference type="InterPro" id="IPR026891">
    <property type="entry name" value="Fn3-like"/>
</dbReference>
<keyword evidence="7 16" id="KW-0732">Signal</keyword>
<dbReference type="EMBL" id="KB707801">
    <property type="protein sequence ID" value="EMR88118.1"/>
    <property type="molecule type" value="Genomic_DNA"/>
</dbReference>
<feature type="domain" description="Fibronectin type III-like" evidence="17">
    <location>
        <begin position="650"/>
        <end position="720"/>
    </location>
</feature>
<dbReference type="FunFam" id="2.60.40.10:FF:000757">
    <property type="entry name" value="Beta-glucosidase G"/>
    <property type="match status" value="1"/>
</dbReference>
<dbReference type="FunFam" id="3.20.20.300:FF:000002">
    <property type="entry name" value="Probable beta-glucosidase"/>
    <property type="match status" value="1"/>
</dbReference>
<evidence type="ECO:0000313" key="19">
    <source>
        <dbReference type="Proteomes" id="UP000012045"/>
    </source>
</evidence>
<dbReference type="GO" id="GO:0030245">
    <property type="term" value="P:cellulose catabolic process"/>
    <property type="evidence" value="ECO:0007669"/>
    <property type="project" value="UniProtKB-KW"/>
</dbReference>
<evidence type="ECO:0000259" key="17">
    <source>
        <dbReference type="SMART" id="SM01217"/>
    </source>
</evidence>
<dbReference type="GO" id="GO:0005576">
    <property type="term" value="C:extracellular region"/>
    <property type="evidence" value="ECO:0007669"/>
    <property type="project" value="UniProtKB-SubCell"/>
</dbReference>
<evidence type="ECO:0000256" key="16">
    <source>
        <dbReference type="SAM" id="SignalP"/>
    </source>
</evidence>
<comment type="catalytic activity">
    <reaction evidence="1">
        <text>Hydrolysis of terminal, non-reducing beta-D-glucosyl residues with release of beta-D-glucose.</text>
        <dbReference type="EC" id="3.2.1.21"/>
    </reaction>
</comment>
<dbReference type="InterPro" id="IPR036962">
    <property type="entry name" value="Glyco_hydro_3_N_sf"/>
</dbReference>
<keyword evidence="9" id="KW-0136">Cellulose degradation</keyword>
<dbReference type="Pfam" id="PF00734">
    <property type="entry name" value="CBM_1"/>
    <property type="match status" value="1"/>
</dbReference>
<feature type="transmembrane region" description="Helical" evidence="15">
    <location>
        <begin position="871"/>
        <end position="892"/>
    </location>
</feature>
<evidence type="ECO:0000256" key="6">
    <source>
        <dbReference type="ARBA" id="ARBA00022525"/>
    </source>
</evidence>
<reference evidence="19" key="1">
    <citation type="journal article" date="2013" name="Genome Announc.">
        <title>Draft genome sequence of Botrytis cinerea BcDW1, inoculum for noble rot of grape berries.</title>
        <authorList>
            <person name="Blanco-Ulate B."/>
            <person name="Allen G."/>
            <person name="Powell A.L."/>
            <person name="Cantu D."/>
        </authorList>
    </citation>
    <scope>NUCLEOTIDE SEQUENCE [LARGE SCALE GENOMIC DNA]</scope>
    <source>
        <strain evidence="19">BcDW1</strain>
    </source>
</reference>
<evidence type="ECO:0000256" key="8">
    <source>
        <dbReference type="ARBA" id="ARBA00022801"/>
    </source>
</evidence>
<evidence type="ECO:0000256" key="7">
    <source>
        <dbReference type="ARBA" id="ARBA00022729"/>
    </source>
</evidence>
<proteinExistence type="inferred from homology"/>
<dbReference type="AlphaFoldDB" id="M7UMK2"/>
<dbReference type="InterPro" id="IPR000254">
    <property type="entry name" value="CBD"/>
</dbReference>
<dbReference type="InterPro" id="IPR013783">
    <property type="entry name" value="Ig-like_fold"/>
</dbReference>
<dbReference type="Gene3D" id="2.60.40.10">
    <property type="entry name" value="Immunoglobulins"/>
    <property type="match status" value="1"/>
</dbReference>
<keyword evidence="12" id="KW-0326">Glycosidase</keyword>
<evidence type="ECO:0000256" key="9">
    <source>
        <dbReference type="ARBA" id="ARBA00023001"/>
    </source>
</evidence>
<comment type="subcellular location">
    <subcellularLocation>
        <location evidence="2">Secreted</location>
    </subcellularLocation>
</comment>
<keyword evidence="11" id="KW-0119">Carbohydrate metabolism</keyword>
<dbReference type="SMART" id="SM01217">
    <property type="entry name" value="Fn3_like"/>
    <property type="match status" value="1"/>
</dbReference>
<dbReference type="Pfam" id="PF14310">
    <property type="entry name" value="Fn3-like"/>
    <property type="match status" value="1"/>
</dbReference>
<evidence type="ECO:0000256" key="13">
    <source>
        <dbReference type="ARBA" id="ARBA00023326"/>
    </source>
</evidence>
<evidence type="ECO:0000313" key="18">
    <source>
        <dbReference type="EMBL" id="EMR88118.1"/>
    </source>
</evidence>
<dbReference type="OrthoDB" id="434at2759"/>
<evidence type="ECO:0000256" key="4">
    <source>
        <dbReference type="ARBA" id="ARBA00005336"/>
    </source>
</evidence>
<dbReference type="SUPFAM" id="SSF52279">
    <property type="entry name" value="Beta-D-glucan exohydrolase, C-terminal domain"/>
    <property type="match status" value="1"/>
</dbReference>
<dbReference type="STRING" id="1290391.M7UMK2"/>
<feature type="region of interest" description="Disordered" evidence="14">
    <location>
        <begin position="731"/>
        <end position="753"/>
    </location>
</feature>